<accession>A0AA97AJ56</accession>
<dbReference type="Gene3D" id="3.90.1570.10">
    <property type="entry name" value="tt1808, chain A"/>
    <property type="match status" value="1"/>
</dbReference>
<dbReference type="InterPro" id="IPR008538">
    <property type="entry name" value="Uma2"/>
</dbReference>
<feature type="domain" description="Putative restriction endonuclease" evidence="1">
    <location>
        <begin position="18"/>
        <end position="188"/>
    </location>
</feature>
<dbReference type="InterPro" id="IPR011335">
    <property type="entry name" value="Restrct_endonuc-II-like"/>
</dbReference>
<gene>
    <name evidence="2" type="ORF">HJG54_17995</name>
</gene>
<proteinExistence type="predicted"/>
<dbReference type="AlphaFoldDB" id="A0AA97AJ56"/>
<reference evidence="2" key="1">
    <citation type="submission" date="2020-05" db="EMBL/GenBank/DDBJ databases">
        <authorList>
            <person name="Zhu T."/>
            <person name="Keshari N."/>
            <person name="Lu X."/>
        </authorList>
    </citation>
    <scope>NUCLEOTIDE SEQUENCE</scope>
    <source>
        <strain evidence="2">NK1-12</strain>
    </source>
</reference>
<keyword evidence="2" id="KW-0378">Hydrolase</keyword>
<evidence type="ECO:0000259" key="1">
    <source>
        <dbReference type="Pfam" id="PF05685"/>
    </source>
</evidence>
<keyword evidence="2" id="KW-0255">Endonuclease</keyword>
<keyword evidence="2" id="KW-0540">Nuclease</keyword>
<name>A0AA97AJ56_9CYAN</name>
<evidence type="ECO:0000313" key="2">
    <source>
        <dbReference type="EMBL" id="WNZ24556.1"/>
    </source>
</evidence>
<dbReference type="SUPFAM" id="SSF52980">
    <property type="entry name" value="Restriction endonuclease-like"/>
    <property type="match status" value="1"/>
</dbReference>
<dbReference type="PANTHER" id="PTHR34107:SF4">
    <property type="entry name" value="SLL1222 PROTEIN"/>
    <property type="match status" value="1"/>
</dbReference>
<dbReference type="CDD" id="cd06260">
    <property type="entry name" value="DUF820-like"/>
    <property type="match status" value="1"/>
</dbReference>
<organism evidence="2">
    <name type="scientific">Leptolyngbya sp. NK1-12</name>
    <dbReference type="NCBI Taxonomy" id="2547451"/>
    <lineage>
        <taxon>Bacteria</taxon>
        <taxon>Bacillati</taxon>
        <taxon>Cyanobacteriota</taxon>
        <taxon>Cyanophyceae</taxon>
        <taxon>Leptolyngbyales</taxon>
        <taxon>Leptolyngbyaceae</taxon>
        <taxon>Leptolyngbya group</taxon>
        <taxon>Leptolyngbya</taxon>
    </lineage>
</organism>
<dbReference type="Pfam" id="PF05685">
    <property type="entry name" value="Uma2"/>
    <property type="match status" value="1"/>
</dbReference>
<dbReference type="EMBL" id="CP053586">
    <property type="protein sequence ID" value="WNZ24556.1"/>
    <property type="molecule type" value="Genomic_DNA"/>
</dbReference>
<dbReference type="GO" id="GO:0004519">
    <property type="term" value="F:endonuclease activity"/>
    <property type="evidence" value="ECO:0007669"/>
    <property type="project" value="UniProtKB-KW"/>
</dbReference>
<dbReference type="RefSeq" id="WP_316430418.1">
    <property type="nucleotide sequence ID" value="NZ_CP053586.1"/>
</dbReference>
<sequence length="191" mass="22050">MTQTTSNQPNYQRWTSADLELLPDSEWKRYEIVAGELLMTRAPHLGHQDAIGRIYARLLFWSEETQLGQPFLAPGVVFSDVDDVIPDVVWIKQERLAAIVDEAGHLTAAPDLAVEVLSPGWQNERRDRELKLRLYSLKGVLEYWIVNWQLREIEVYRRESGQLQLIGTLRSEDYLTSPLLPGFRCQVAHCF</sequence>
<dbReference type="PANTHER" id="PTHR34107">
    <property type="entry name" value="SLL0198 PROTEIN-RELATED"/>
    <property type="match status" value="1"/>
</dbReference>
<protein>
    <submittedName>
        <fullName evidence="2">Uma2 family endonuclease</fullName>
    </submittedName>
</protein>
<dbReference type="InterPro" id="IPR012296">
    <property type="entry name" value="Nuclease_put_TT1808"/>
</dbReference>